<accession>A0ABT3ARC5</accession>
<keyword evidence="2" id="KW-0677">Repeat</keyword>
<keyword evidence="3" id="KW-0106">Calcium</keyword>
<dbReference type="InterPro" id="IPR003644">
    <property type="entry name" value="Calx_beta"/>
</dbReference>
<dbReference type="EMBL" id="JAOWLB010000032">
    <property type="protein sequence ID" value="MCV2891237.1"/>
    <property type="molecule type" value="Genomic_DNA"/>
</dbReference>
<dbReference type="SMART" id="SM00237">
    <property type="entry name" value="Calx_beta"/>
    <property type="match status" value="3"/>
</dbReference>
<protein>
    <submittedName>
        <fullName evidence="6">Ig-like domain-containing protein</fullName>
    </submittedName>
</protein>
<organism evidence="6 7">
    <name type="scientific">Ruegeria aquimaris</name>
    <dbReference type="NCBI Taxonomy" id="2984333"/>
    <lineage>
        <taxon>Bacteria</taxon>
        <taxon>Pseudomonadati</taxon>
        <taxon>Pseudomonadota</taxon>
        <taxon>Alphaproteobacteria</taxon>
        <taxon>Rhodobacterales</taxon>
        <taxon>Roseobacteraceae</taxon>
        <taxon>Ruegeria</taxon>
    </lineage>
</organism>
<feature type="domain" description="Calx-beta" evidence="5">
    <location>
        <begin position="590"/>
        <end position="692"/>
    </location>
</feature>
<feature type="domain" description="Calx-beta" evidence="5">
    <location>
        <begin position="111"/>
        <end position="214"/>
    </location>
</feature>
<dbReference type="Gene3D" id="2.60.40.2030">
    <property type="match status" value="6"/>
</dbReference>
<dbReference type="InterPro" id="IPR001343">
    <property type="entry name" value="Hemolysn_Ca-bd"/>
</dbReference>
<comment type="caution">
    <text evidence="6">The sequence shown here is derived from an EMBL/GenBank/DDBJ whole genome shotgun (WGS) entry which is preliminary data.</text>
</comment>
<dbReference type="SUPFAM" id="SSF51120">
    <property type="entry name" value="beta-Roll"/>
    <property type="match status" value="2"/>
</dbReference>
<sequence>MSVLSVSGGSDREGTSWRDDDHVLTWRFTLSEPSDSEVTVYFRILDGTGEVETDVSTRRYESIVFARGETSKTFSIGIAADEADEHDESIVVEVYRVVNAALEGGRSTLTSTSWILDDDGSSSDLSIFVSNPLLIETDEGRQTAVFQISLSRPAPEAFEVHFNTFDGTATAGEDYEATSGTLSFSAGQTVATVEVPVFGDNTVEFAESFYLNVDAPLPVVATTTGHAQILDDDSGDSVLLPTVSISGFSEREGTGYWDDDHVLAWRFTLSEPSDSEVTVYFRILDGTGEVETDVSTRRYESIVFARGETSKIFSIGIGDDEINEHDESIVVEVYRVVNAALEGGRSTLTSTSWILDDDGSSSDLSIFVSNPLLIETDEGRQTAVFQISLSRPAPEAFEVHFNTFDGTATAGEDYEATSGTLLFSAGQTVATVEVPVFGDNTVEFAESFYLNVDAPLPVVATTTGHAQILDDDSGDSALLPTVSVSGFSEREGTRYWDDSHDLTWRFTLSEPSANEVTVSFRVISGTAELGIDVSTTRTTTITFAPGETSKDLLLRISDDTDDERDESVIVEVYNPINARLEGGSTVVRETAWINDDDGDANDLALQVSNVTIVETDEGAQNAEFELSLSRPAPREFQVTYNTFDGTARAGVDYEATAGTLSFHEGQSRAKVLVPIFGDNTIELTEIFSLNVVGPSIPVVAVSPPGQAEIVNDDVQNAPSAASDTYTVSQGVENFFDASNGVLSNDSDPEGDELVARLQTTTSNGTLTFFENGSFSYTSNEGFLGEDRFTYRAFDGVDQSASVDVIINVEEFVAPRDLLLTGTPNEDTLVGEAGNDTLLGLGANDRLAGEAGNDNLDGGLGADTLNGGDGDDTIIGGPAADDLRDVIYAGEGNDSVDAGAGNDLVFGQGGNDTIAGGFGVDELQGQDGDDVITGSAFSDLVFGGAGDDFVNGGFGSDRINGGSGADKFFHVGVEGHGSDWLQDYSAADGDVLLFGIASATREQFQVNFAHTENAEGERSGNDAVMEAFVIYRPTGQIMWALVDGAGQSSINLQIGADVYDLLA</sequence>
<evidence type="ECO:0000313" key="6">
    <source>
        <dbReference type="EMBL" id="MCV2891237.1"/>
    </source>
</evidence>
<evidence type="ECO:0000313" key="7">
    <source>
        <dbReference type="Proteomes" id="UP001320899"/>
    </source>
</evidence>
<dbReference type="SUPFAM" id="SSF141072">
    <property type="entry name" value="CalX-like"/>
    <property type="match status" value="6"/>
</dbReference>
<dbReference type="Pfam" id="PF17963">
    <property type="entry name" value="Big_9"/>
    <property type="match status" value="1"/>
</dbReference>
<dbReference type="Pfam" id="PF03160">
    <property type="entry name" value="Calx-beta"/>
    <property type="match status" value="6"/>
</dbReference>
<dbReference type="PROSITE" id="PS00330">
    <property type="entry name" value="HEMOLYSIN_CALCIUM"/>
    <property type="match status" value="3"/>
</dbReference>
<name>A0ABT3ARC5_9RHOB</name>
<dbReference type="PANTHER" id="PTHR11878">
    <property type="entry name" value="SODIUM/CALCIUM EXCHANGER"/>
    <property type="match status" value="1"/>
</dbReference>
<keyword evidence="1" id="KW-0732">Signal</keyword>
<dbReference type="Gene3D" id="2.60.40.2810">
    <property type="match status" value="1"/>
</dbReference>
<dbReference type="Gene3D" id="2.150.10.10">
    <property type="entry name" value="Serralysin-like metalloprotease, C-terminal"/>
    <property type="match status" value="3"/>
</dbReference>
<dbReference type="Proteomes" id="UP001320899">
    <property type="component" value="Unassembled WGS sequence"/>
</dbReference>
<keyword evidence="4" id="KW-0813">Transport</keyword>
<evidence type="ECO:0000256" key="4">
    <source>
        <dbReference type="ARBA" id="ARBA00023065"/>
    </source>
</evidence>
<feature type="domain" description="Calx-beta" evidence="5">
    <location>
        <begin position="350"/>
        <end position="453"/>
    </location>
</feature>
<gene>
    <name evidence="6" type="ORF">OE747_23190</name>
</gene>
<dbReference type="RefSeq" id="WP_263830839.1">
    <property type="nucleotide sequence ID" value="NZ_JAOWLB010000032.1"/>
</dbReference>
<evidence type="ECO:0000256" key="1">
    <source>
        <dbReference type="ARBA" id="ARBA00022729"/>
    </source>
</evidence>
<proteinExistence type="predicted"/>
<dbReference type="PRINTS" id="PR00313">
    <property type="entry name" value="CABNDNGRPT"/>
</dbReference>
<evidence type="ECO:0000259" key="5">
    <source>
        <dbReference type="SMART" id="SM00237"/>
    </source>
</evidence>
<dbReference type="InterPro" id="IPR011049">
    <property type="entry name" value="Serralysin-like_metalloprot_C"/>
</dbReference>
<keyword evidence="7" id="KW-1185">Reference proteome</keyword>
<reference evidence="6 7" key="1">
    <citation type="submission" date="2022-10" db="EMBL/GenBank/DDBJ databases">
        <title>Ruegeria sp. nov., isolated from ocean surface sediments.</title>
        <authorList>
            <person name="He W."/>
            <person name="Xue H.-P."/>
            <person name="Zhang D.-F."/>
        </authorList>
    </citation>
    <scope>NUCLEOTIDE SEQUENCE [LARGE SCALE GENOMIC DNA]</scope>
    <source>
        <strain evidence="6 7">XHP0148</strain>
    </source>
</reference>
<evidence type="ECO:0000256" key="3">
    <source>
        <dbReference type="ARBA" id="ARBA00022837"/>
    </source>
</evidence>
<keyword evidence="4" id="KW-0406">Ion transport</keyword>
<dbReference type="InterPro" id="IPR051171">
    <property type="entry name" value="CaCA"/>
</dbReference>
<dbReference type="InterPro" id="IPR018511">
    <property type="entry name" value="Hemolysin-typ_Ca-bd_CS"/>
</dbReference>
<dbReference type="InterPro" id="IPR038081">
    <property type="entry name" value="CalX-like_sf"/>
</dbReference>
<evidence type="ECO:0000256" key="2">
    <source>
        <dbReference type="ARBA" id="ARBA00022737"/>
    </source>
</evidence>
<dbReference type="PANTHER" id="PTHR11878:SF65">
    <property type="entry name" value="NA_CA-EXCHANGE PROTEIN, ISOFORM G"/>
    <property type="match status" value="1"/>
</dbReference>
<dbReference type="Pfam" id="PF00353">
    <property type="entry name" value="HemolysinCabind"/>
    <property type="match status" value="3"/>
</dbReference>